<gene>
    <name evidence="2" type="ORF">H6P81_002967</name>
</gene>
<name>A0AAV7FBT9_ARIFI</name>
<sequence length="236" mass="26419">MALTSLSCLEPVSNEEASYISPLEEGSTPEVRASTPVREASTPECKVVQPQEFIKKREKINNSESNCHRERVMGEVKTTTRQFEDPISEMGPEPRGQVPSTYIMPIRSVLVKCLKKLNCGYLRGLEAVEQALIELVILPLKKPELFTGMLLYKLKMVFVVADCLAWGSESGQQAAAAAALDLTFFCGCSYLFKNDDSASLNDGLRSPLSNRRSSALFQLYEQGFFRIETYILYLRI</sequence>
<dbReference type="EMBL" id="JAINDJ010000002">
    <property type="protein sequence ID" value="KAG9458459.1"/>
    <property type="molecule type" value="Genomic_DNA"/>
</dbReference>
<organism evidence="2 3">
    <name type="scientific">Aristolochia fimbriata</name>
    <name type="common">White veined hardy Dutchman's pipe vine</name>
    <dbReference type="NCBI Taxonomy" id="158543"/>
    <lineage>
        <taxon>Eukaryota</taxon>
        <taxon>Viridiplantae</taxon>
        <taxon>Streptophyta</taxon>
        <taxon>Embryophyta</taxon>
        <taxon>Tracheophyta</taxon>
        <taxon>Spermatophyta</taxon>
        <taxon>Magnoliopsida</taxon>
        <taxon>Magnoliidae</taxon>
        <taxon>Piperales</taxon>
        <taxon>Aristolochiaceae</taxon>
        <taxon>Aristolochia</taxon>
    </lineage>
</organism>
<dbReference type="AlphaFoldDB" id="A0AAV7FBT9"/>
<dbReference type="Proteomes" id="UP000825729">
    <property type="component" value="Unassembled WGS sequence"/>
</dbReference>
<evidence type="ECO:0000313" key="3">
    <source>
        <dbReference type="Proteomes" id="UP000825729"/>
    </source>
</evidence>
<protein>
    <submittedName>
        <fullName evidence="2">Uncharacterized protein</fullName>
    </submittedName>
</protein>
<reference evidence="2 3" key="1">
    <citation type="submission" date="2021-07" db="EMBL/GenBank/DDBJ databases">
        <title>The Aristolochia fimbriata genome: insights into angiosperm evolution, floral development and chemical biosynthesis.</title>
        <authorList>
            <person name="Jiao Y."/>
        </authorList>
    </citation>
    <scope>NUCLEOTIDE SEQUENCE [LARGE SCALE GENOMIC DNA]</scope>
    <source>
        <strain evidence="2">IBCAS-2021</strain>
        <tissue evidence="2">Leaf</tissue>
    </source>
</reference>
<comment type="caution">
    <text evidence="2">The sequence shown here is derived from an EMBL/GenBank/DDBJ whole genome shotgun (WGS) entry which is preliminary data.</text>
</comment>
<evidence type="ECO:0000313" key="2">
    <source>
        <dbReference type="EMBL" id="KAG9458459.1"/>
    </source>
</evidence>
<accession>A0AAV7FBT9</accession>
<proteinExistence type="predicted"/>
<keyword evidence="3" id="KW-1185">Reference proteome</keyword>
<feature type="region of interest" description="Disordered" evidence="1">
    <location>
        <begin position="18"/>
        <end position="39"/>
    </location>
</feature>
<evidence type="ECO:0000256" key="1">
    <source>
        <dbReference type="SAM" id="MobiDB-lite"/>
    </source>
</evidence>